<gene>
    <name evidence="1" type="ORF">MANES_15G096175v8</name>
</gene>
<dbReference type="EMBL" id="CM004401">
    <property type="protein sequence ID" value="KAG8637226.1"/>
    <property type="molecule type" value="Genomic_DNA"/>
</dbReference>
<comment type="caution">
    <text evidence="1">The sequence shown here is derived from an EMBL/GenBank/DDBJ whole genome shotgun (WGS) entry which is preliminary data.</text>
</comment>
<organism evidence="1 2">
    <name type="scientific">Manihot esculenta</name>
    <name type="common">Cassava</name>
    <name type="synonym">Jatropha manihot</name>
    <dbReference type="NCBI Taxonomy" id="3983"/>
    <lineage>
        <taxon>Eukaryota</taxon>
        <taxon>Viridiplantae</taxon>
        <taxon>Streptophyta</taxon>
        <taxon>Embryophyta</taxon>
        <taxon>Tracheophyta</taxon>
        <taxon>Spermatophyta</taxon>
        <taxon>Magnoliopsida</taxon>
        <taxon>eudicotyledons</taxon>
        <taxon>Gunneridae</taxon>
        <taxon>Pentapetalae</taxon>
        <taxon>rosids</taxon>
        <taxon>fabids</taxon>
        <taxon>Malpighiales</taxon>
        <taxon>Euphorbiaceae</taxon>
        <taxon>Crotonoideae</taxon>
        <taxon>Manihoteae</taxon>
        <taxon>Manihot</taxon>
    </lineage>
</organism>
<proteinExistence type="predicted"/>
<evidence type="ECO:0000313" key="1">
    <source>
        <dbReference type="EMBL" id="KAG8637226.1"/>
    </source>
</evidence>
<protein>
    <submittedName>
        <fullName evidence="1">Uncharacterized protein</fullName>
    </submittedName>
</protein>
<evidence type="ECO:0000313" key="2">
    <source>
        <dbReference type="Proteomes" id="UP000091857"/>
    </source>
</evidence>
<accession>A0ACB7GES3</accession>
<name>A0ACB7GES3_MANES</name>
<sequence>MARRLSAVAFVLLLLLVCLEARKLSWMEKESLILNQLIKGPTPPSSPSGSGNEVNYSKKKISGMHLARSERFLEESVPSPGAGHAKLSSQEENV</sequence>
<reference evidence="2" key="1">
    <citation type="journal article" date="2016" name="Nat. Biotechnol.">
        <title>Sequencing wild and cultivated cassava and related species reveals extensive interspecific hybridization and genetic diversity.</title>
        <authorList>
            <person name="Bredeson J.V."/>
            <person name="Lyons J.B."/>
            <person name="Prochnik S.E."/>
            <person name="Wu G.A."/>
            <person name="Ha C.M."/>
            <person name="Edsinger-Gonzales E."/>
            <person name="Grimwood J."/>
            <person name="Schmutz J."/>
            <person name="Rabbi I.Y."/>
            <person name="Egesi C."/>
            <person name="Nauluvula P."/>
            <person name="Lebot V."/>
            <person name="Ndunguru J."/>
            <person name="Mkamilo G."/>
            <person name="Bart R.S."/>
            <person name="Setter T.L."/>
            <person name="Gleadow R.M."/>
            <person name="Kulakow P."/>
            <person name="Ferguson M.E."/>
            <person name="Rounsley S."/>
            <person name="Rokhsar D.S."/>
        </authorList>
    </citation>
    <scope>NUCLEOTIDE SEQUENCE [LARGE SCALE GENOMIC DNA]</scope>
    <source>
        <strain evidence="2">cv. AM560-2</strain>
    </source>
</reference>
<keyword evidence="2" id="KW-1185">Reference proteome</keyword>
<dbReference type="Proteomes" id="UP000091857">
    <property type="component" value="Chromosome 15"/>
</dbReference>